<dbReference type="EMBL" id="LDOV01000009">
    <property type="protein sequence ID" value="KLV02266.1"/>
    <property type="molecule type" value="Genomic_DNA"/>
</dbReference>
<proteinExistence type="predicted"/>
<accession>A0A0J1GRH6</accession>
<gene>
    <name evidence="2" type="ORF">ABT58_03680</name>
</gene>
<dbReference type="AlphaFoldDB" id="A0A0J1GRH6"/>
<comment type="caution">
    <text evidence="2">The sequence shown here is derived from an EMBL/GenBank/DDBJ whole genome shotgun (WGS) entry which is preliminary data.</text>
</comment>
<evidence type="ECO:0000259" key="1">
    <source>
        <dbReference type="Pfam" id="PF07791"/>
    </source>
</evidence>
<evidence type="ECO:0000313" key="3">
    <source>
        <dbReference type="Proteomes" id="UP000036426"/>
    </source>
</evidence>
<keyword evidence="3" id="KW-1185">Reference proteome</keyword>
<dbReference type="Pfam" id="PF07791">
    <property type="entry name" value="Imm11"/>
    <property type="match status" value="1"/>
</dbReference>
<evidence type="ECO:0000313" key="2">
    <source>
        <dbReference type="EMBL" id="KLV02266.1"/>
    </source>
</evidence>
<dbReference type="RefSeq" id="WP_047873016.1">
    <property type="nucleotide sequence ID" value="NZ_BMYC01000014.1"/>
</dbReference>
<feature type="domain" description="Immunity MXAN-0049 protein" evidence="1">
    <location>
        <begin position="89"/>
        <end position="162"/>
    </location>
</feature>
<reference evidence="2 3" key="1">
    <citation type="submission" date="2015-05" db="EMBL/GenBank/DDBJ databases">
        <title>Photobacterium galathea sp. nov.</title>
        <authorList>
            <person name="Machado H."/>
            <person name="Gram L."/>
        </authorList>
    </citation>
    <scope>NUCLEOTIDE SEQUENCE [LARGE SCALE GENOMIC DNA]</scope>
    <source>
        <strain evidence="2 3">DSM 25995</strain>
    </source>
</reference>
<sequence>MNVYKFLPDSDSFRSVSLSLSNIHIRRLFSKGVFIDCESLDINIEISDIGMDAEFLSLYGWIPVISLDGWNELKAELMQEVQPIFVTCKSKDYVLLNVMEVVDALDRERSIVVENKTLNKVTSVERYVFEHDIIKNKYIFKISETAGLEVYVTDRFKSLIETKK</sequence>
<dbReference type="PATRIC" id="fig|754436.4.peg.779"/>
<organism evidence="2 3">
    <name type="scientific">Photobacterium aphoticum</name>
    <dbReference type="NCBI Taxonomy" id="754436"/>
    <lineage>
        <taxon>Bacteria</taxon>
        <taxon>Pseudomonadati</taxon>
        <taxon>Pseudomonadota</taxon>
        <taxon>Gammaproteobacteria</taxon>
        <taxon>Vibrionales</taxon>
        <taxon>Vibrionaceae</taxon>
        <taxon>Photobacterium</taxon>
    </lineage>
</organism>
<dbReference type="Proteomes" id="UP000036426">
    <property type="component" value="Unassembled WGS sequence"/>
</dbReference>
<dbReference type="InterPro" id="IPR012433">
    <property type="entry name" value="Imm11"/>
</dbReference>
<protein>
    <recommendedName>
        <fullName evidence="1">Immunity MXAN-0049 protein domain-containing protein</fullName>
    </recommendedName>
</protein>
<name>A0A0J1GRH6_9GAMM</name>